<keyword evidence="2" id="KW-1185">Reference proteome</keyword>
<feature type="non-terminal residue" evidence="1">
    <location>
        <position position="360"/>
    </location>
</feature>
<protein>
    <submittedName>
        <fullName evidence="1">36850_t:CDS:1</fullName>
    </submittedName>
</protein>
<comment type="caution">
    <text evidence="1">The sequence shown here is derived from an EMBL/GenBank/DDBJ whole genome shotgun (WGS) entry which is preliminary data.</text>
</comment>
<feature type="non-terminal residue" evidence="1">
    <location>
        <position position="1"/>
    </location>
</feature>
<gene>
    <name evidence="1" type="ORF">GMARGA_LOCUS33044</name>
</gene>
<sequence length="360" mass="42401">TYSSYKIKHITSLWCQNTQDISMPNLESSIFEAIQSMLFRKSKRIKKFNILVMNNSTFPSISNSLFSLSKLKECEFKFVVLNGQNMNTIRIIAYNADTPSNCQEPFLNLITNQTNLKELELNYFITSSFIHLRREILQLKSQSLRKLVLQGIKFNKDNIAYLVPNLEVLSIRSSFGNPLGEGQNILNHFQKLELVDNDVELNKIMFKAKCKALKFFIIFELELSNEVKEELIIQLNLNYPNITTLCYVTDNLIFFSTLKKFQKLCQLQIGNLLIIYLIINFLPNSLKILNLFNINDYNYENLNWFLQDFDVKRMKLEVLILPFNIELDLLNLRKFVEKAKYLRHLKIMRLKNYNVEKQKV</sequence>
<accession>A0ABN7WN34</accession>
<evidence type="ECO:0000313" key="2">
    <source>
        <dbReference type="Proteomes" id="UP000789901"/>
    </source>
</evidence>
<dbReference type="EMBL" id="CAJVQB010053572">
    <property type="protein sequence ID" value="CAG8836445.1"/>
    <property type="molecule type" value="Genomic_DNA"/>
</dbReference>
<proteinExistence type="predicted"/>
<evidence type="ECO:0000313" key="1">
    <source>
        <dbReference type="EMBL" id="CAG8836445.1"/>
    </source>
</evidence>
<name>A0ABN7WN34_GIGMA</name>
<dbReference type="Proteomes" id="UP000789901">
    <property type="component" value="Unassembled WGS sequence"/>
</dbReference>
<organism evidence="1 2">
    <name type="scientific">Gigaspora margarita</name>
    <dbReference type="NCBI Taxonomy" id="4874"/>
    <lineage>
        <taxon>Eukaryota</taxon>
        <taxon>Fungi</taxon>
        <taxon>Fungi incertae sedis</taxon>
        <taxon>Mucoromycota</taxon>
        <taxon>Glomeromycotina</taxon>
        <taxon>Glomeromycetes</taxon>
        <taxon>Diversisporales</taxon>
        <taxon>Gigasporaceae</taxon>
        <taxon>Gigaspora</taxon>
    </lineage>
</organism>
<reference evidence="1 2" key="1">
    <citation type="submission" date="2021-06" db="EMBL/GenBank/DDBJ databases">
        <authorList>
            <person name="Kallberg Y."/>
            <person name="Tangrot J."/>
            <person name="Rosling A."/>
        </authorList>
    </citation>
    <scope>NUCLEOTIDE SEQUENCE [LARGE SCALE GENOMIC DNA]</scope>
    <source>
        <strain evidence="1 2">120-4 pot B 10/14</strain>
    </source>
</reference>